<dbReference type="CDD" id="cd07262">
    <property type="entry name" value="VOC_like"/>
    <property type="match status" value="1"/>
</dbReference>
<evidence type="ECO:0000313" key="1">
    <source>
        <dbReference type="EMBL" id="KAF2870684.1"/>
    </source>
</evidence>
<name>A0A7C8MJB6_9PLEO</name>
<reference evidence="1 2" key="1">
    <citation type="submission" date="2020-01" db="EMBL/GenBank/DDBJ databases">
        <authorList>
            <consortium name="DOE Joint Genome Institute"/>
            <person name="Haridas S."/>
            <person name="Albert R."/>
            <person name="Binder M."/>
            <person name="Bloem J."/>
            <person name="Labutti K."/>
            <person name="Salamov A."/>
            <person name="Andreopoulos B."/>
            <person name="Baker S.E."/>
            <person name="Barry K."/>
            <person name="Bills G."/>
            <person name="Bluhm B.H."/>
            <person name="Cannon C."/>
            <person name="Castanera R."/>
            <person name="Culley D.E."/>
            <person name="Daum C."/>
            <person name="Ezra D."/>
            <person name="Gonzalez J.B."/>
            <person name="Henrissat B."/>
            <person name="Kuo A."/>
            <person name="Liang C."/>
            <person name="Lipzen A."/>
            <person name="Lutzoni F."/>
            <person name="Magnuson J."/>
            <person name="Mondo S."/>
            <person name="Nolan M."/>
            <person name="Ohm R."/>
            <person name="Pangilinan J."/>
            <person name="Park H.-J.H."/>
            <person name="Ramirez L."/>
            <person name="Alfaro M."/>
            <person name="Sun H."/>
            <person name="Tritt A."/>
            <person name="Yoshinaga Y."/>
            <person name="Zwiers L.-H.L."/>
            <person name="Turgeon B.G."/>
            <person name="Goodwin S.B."/>
            <person name="Spatafora J.W."/>
            <person name="Crous P.W."/>
            <person name="Grigoriev I.V."/>
        </authorList>
    </citation>
    <scope>NUCLEOTIDE SEQUENCE [LARGE SCALE GENOMIC DNA]</scope>
    <source>
        <strain evidence="1 2">CBS 611.86</strain>
    </source>
</reference>
<evidence type="ECO:0008006" key="3">
    <source>
        <dbReference type="Google" id="ProtNLM"/>
    </source>
</evidence>
<sequence length="179" mass="19408">MHGLPAPHIKSTRGLIYSFSILHFPISSLPTLESSLSHIRCPSKVSHTYPLNMLDHVNLFVHPSKFDDVVNWYLAALAPLGYTKQIDYPGQAAGIGLPSDPVSGLWITAKDTGNETGIHIAFRAKDHETVDKFHAEGVKAGGTDNGAPGLRATYGPHYYGGFVMDPVGNNVEAVDHLEH</sequence>
<gene>
    <name evidence="1" type="ORF">BDV95DRAFT_65983</name>
</gene>
<dbReference type="Gene3D" id="3.10.180.10">
    <property type="entry name" value="2,3-Dihydroxybiphenyl 1,2-Dioxygenase, domain 1"/>
    <property type="match status" value="1"/>
</dbReference>
<dbReference type="SUPFAM" id="SSF54593">
    <property type="entry name" value="Glyoxalase/Bleomycin resistance protein/Dihydroxybiphenyl dioxygenase"/>
    <property type="match status" value="1"/>
</dbReference>
<dbReference type="AlphaFoldDB" id="A0A7C8MJB6"/>
<dbReference type="Proteomes" id="UP000481861">
    <property type="component" value="Unassembled WGS sequence"/>
</dbReference>
<dbReference type="EMBL" id="JAADJZ010000013">
    <property type="protein sequence ID" value="KAF2870684.1"/>
    <property type="molecule type" value="Genomic_DNA"/>
</dbReference>
<protein>
    <recommendedName>
        <fullName evidence="3">VOC domain-containing protein</fullName>
    </recommendedName>
</protein>
<organism evidence="1 2">
    <name type="scientific">Massariosphaeria phaeospora</name>
    <dbReference type="NCBI Taxonomy" id="100035"/>
    <lineage>
        <taxon>Eukaryota</taxon>
        <taxon>Fungi</taxon>
        <taxon>Dikarya</taxon>
        <taxon>Ascomycota</taxon>
        <taxon>Pezizomycotina</taxon>
        <taxon>Dothideomycetes</taxon>
        <taxon>Pleosporomycetidae</taxon>
        <taxon>Pleosporales</taxon>
        <taxon>Pleosporales incertae sedis</taxon>
        <taxon>Massariosphaeria</taxon>
    </lineage>
</organism>
<dbReference type="OrthoDB" id="10249419at2759"/>
<dbReference type="InterPro" id="IPR029068">
    <property type="entry name" value="Glyas_Bleomycin-R_OHBP_Dase"/>
</dbReference>
<evidence type="ECO:0000313" key="2">
    <source>
        <dbReference type="Proteomes" id="UP000481861"/>
    </source>
</evidence>
<proteinExistence type="predicted"/>
<keyword evidence="2" id="KW-1185">Reference proteome</keyword>
<dbReference type="PANTHER" id="PTHR35006">
    <property type="entry name" value="GLYOXALASE FAMILY PROTEIN (AFU_ORTHOLOGUE AFUA_5G14830)"/>
    <property type="match status" value="1"/>
</dbReference>
<dbReference type="PANTHER" id="PTHR35006:SF2">
    <property type="entry name" value="GLYOXALASE FAMILY PROTEIN (AFU_ORTHOLOGUE AFUA_5G14830)"/>
    <property type="match status" value="1"/>
</dbReference>
<comment type="caution">
    <text evidence="1">The sequence shown here is derived from an EMBL/GenBank/DDBJ whole genome shotgun (WGS) entry which is preliminary data.</text>
</comment>
<accession>A0A7C8MJB6</accession>